<sequence length="39" mass="4271">MELTALIAWGILLLIPIVGLVMASKGARDHDGGVRRRDR</sequence>
<organism evidence="1 2">
    <name type="scientific">Hasllibacter halocynthiae</name>
    <dbReference type="NCBI Taxonomy" id="595589"/>
    <lineage>
        <taxon>Bacteria</taxon>
        <taxon>Pseudomonadati</taxon>
        <taxon>Pseudomonadota</taxon>
        <taxon>Alphaproteobacteria</taxon>
        <taxon>Rhodobacterales</taxon>
        <taxon>Roseobacteraceae</taxon>
        <taxon>Hasllibacter</taxon>
    </lineage>
</organism>
<dbReference type="AlphaFoldDB" id="A0A2T0X205"/>
<protein>
    <submittedName>
        <fullName evidence="1">Uncharacterized protein</fullName>
    </submittedName>
</protein>
<keyword evidence="2" id="KW-1185">Reference proteome</keyword>
<evidence type="ECO:0000313" key="2">
    <source>
        <dbReference type="Proteomes" id="UP000238801"/>
    </source>
</evidence>
<evidence type="ECO:0000313" key="1">
    <source>
        <dbReference type="EMBL" id="PRY92982.1"/>
    </source>
</evidence>
<gene>
    <name evidence="1" type="ORF">BCF33_1846</name>
</gene>
<comment type="caution">
    <text evidence="1">The sequence shown here is derived from an EMBL/GenBank/DDBJ whole genome shotgun (WGS) entry which is preliminary data.</text>
</comment>
<dbReference type="Proteomes" id="UP000238801">
    <property type="component" value="Unassembled WGS sequence"/>
</dbReference>
<reference evidence="1 2" key="1">
    <citation type="submission" date="2018-03" db="EMBL/GenBank/DDBJ databases">
        <title>Genomic Encyclopedia of Archaeal and Bacterial Type Strains, Phase II (KMG-II): from individual species to whole genera.</title>
        <authorList>
            <person name="Goeker M."/>
        </authorList>
    </citation>
    <scope>NUCLEOTIDE SEQUENCE [LARGE SCALE GENOMIC DNA]</scope>
    <source>
        <strain evidence="1 2">DSM 29318</strain>
    </source>
</reference>
<proteinExistence type="predicted"/>
<dbReference type="EMBL" id="PVTT01000002">
    <property type="protein sequence ID" value="PRY92982.1"/>
    <property type="molecule type" value="Genomic_DNA"/>
</dbReference>
<name>A0A2T0X205_9RHOB</name>
<accession>A0A2T0X205</accession>